<dbReference type="Proteomes" id="UP000509303">
    <property type="component" value="Chromosome"/>
</dbReference>
<dbReference type="AlphaFoldDB" id="A0A7H8NCJ5"/>
<name>A0A7H8NCJ5_9ACTN</name>
<proteinExistence type="predicted"/>
<protein>
    <submittedName>
        <fullName evidence="1">Uncharacterized protein</fullName>
    </submittedName>
</protein>
<evidence type="ECO:0000313" key="1">
    <source>
        <dbReference type="EMBL" id="QKW51488.1"/>
    </source>
</evidence>
<evidence type="ECO:0000313" key="2">
    <source>
        <dbReference type="Proteomes" id="UP000509303"/>
    </source>
</evidence>
<organism evidence="1 2">
    <name type="scientific">Streptomyces buecherae</name>
    <dbReference type="NCBI Taxonomy" id="2763006"/>
    <lineage>
        <taxon>Bacteria</taxon>
        <taxon>Bacillati</taxon>
        <taxon>Actinomycetota</taxon>
        <taxon>Actinomycetes</taxon>
        <taxon>Kitasatosporales</taxon>
        <taxon>Streptomycetaceae</taxon>
        <taxon>Streptomyces</taxon>
    </lineage>
</organism>
<dbReference type="EMBL" id="CP054929">
    <property type="protein sequence ID" value="QKW51488.1"/>
    <property type="molecule type" value="Genomic_DNA"/>
</dbReference>
<keyword evidence="2" id="KW-1185">Reference proteome</keyword>
<reference evidence="1 2" key="1">
    <citation type="submission" date="2020-06" db="EMBL/GenBank/DDBJ databases">
        <title>Genome mining for natural products.</title>
        <authorList>
            <person name="Zhang B."/>
            <person name="Shi J."/>
            <person name="Ge H."/>
        </authorList>
    </citation>
    <scope>NUCLEOTIDE SEQUENCE [LARGE SCALE GENOMIC DNA]</scope>
    <source>
        <strain evidence="1 2">NA00687</strain>
    </source>
</reference>
<dbReference type="RefSeq" id="WP_176163207.1">
    <property type="nucleotide sequence ID" value="NZ_CP054929.1"/>
</dbReference>
<sequence>MTDHLPNEHAERPRASVGWTGRTLLVEAAHLIEVERLIEARVHRLHRLVQTPGRAGFDADRSLVGYLYETADRLRGLSQLAWVSDEASSSNPSTREDVTRLLLRTAEEASVIPCGTSGLLHGLDPTPVAHPLVIIDELHLYSPLPSVLHRATGSGKTATVVFDWVDRLNQRVGCLSRDGHDPTAELAHIADAAYALSVLLMDLAQHLLTGYVRPSGHLVAVPPNESSPCGILRLSVRRVPRAPGVDQVPDPTTFVLAA</sequence>
<gene>
    <name evidence="1" type="ORF">HUT08_20315</name>
</gene>
<accession>A0A7H8NCJ5</accession>